<protein>
    <submittedName>
        <fullName evidence="2">Uncharacterized protein</fullName>
    </submittedName>
</protein>
<keyword evidence="3" id="KW-1185">Reference proteome</keyword>
<feature type="transmembrane region" description="Helical" evidence="1">
    <location>
        <begin position="21"/>
        <end position="41"/>
    </location>
</feature>
<organism evidence="2 3">
    <name type="scientific">Planococcus maitriensis</name>
    <dbReference type="NCBI Taxonomy" id="221799"/>
    <lineage>
        <taxon>Bacteria</taxon>
        <taxon>Bacillati</taxon>
        <taxon>Bacillota</taxon>
        <taxon>Bacilli</taxon>
        <taxon>Bacillales</taxon>
        <taxon>Caryophanaceae</taxon>
        <taxon>Planococcus</taxon>
    </lineage>
</organism>
<evidence type="ECO:0000313" key="2">
    <source>
        <dbReference type="EMBL" id="RAZ67285.1"/>
    </source>
</evidence>
<name>A0A365K3Y8_9BACL</name>
<dbReference type="RefSeq" id="WP_112233222.1">
    <property type="nucleotide sequence ID" value="NZ_QLZQ01000004.1"/>
</dbReference>
<feature type="transmembrane region" description="Helical" evidence="1">
    <location>
        <begin position="53"/>
        <end position="72"/>
    </location>
</feature>
<evidence type="ECO:0000313" key="3">
    <source>
        <dbReference type="Proteomes" id="UP000251869"/>
    </source>
</evidence>
<dbReference type="OrthoDB" id="2412131at2"/>
<dbReference type="EMBL" id="QLZQ01000004">
    <property type="protein sequence ID" value="RAZ67285.1"/>
    <property type="molecule type" value="Genomic_DNA"/>
</dbReference>
<feature type="transmembrane region" description="Helical" evidence="1">
    <location>
        <begin position="162"/>
        <end position="183"/>
    </location>
</feature>
<comment type="caution">
    <text evidence="2">The sequence shown here is derived from an EMBL/GenBank/DDBJ whole genome shotgun (WGS) entry which is preliminary data.</text>
</comment>
<reference evidence="2 3" key="1">
    <citation type="submission" date="2018-06" db="EMBL/GenBank/DDBJ databases">
        <title>The draft genome sequences of strains SCU63 and S1.</title>
        <authorList>
            <person name="Gan L."/>
        </authorList>
    </citation>
    <scope>NUCLEOTIDE SEQUENCE [LARGE SCALE GENOMIC DNA]</scope>
    <source>
        <strain evidence="2 3">S1</strain>
    </source>
</reference>
<sequence length="239" mass="26714">MTFSSLLSLELGKTFKSIFTYLSLIVAMIFGSGIIVSITLYSGPFDNGNLIGVYATLSLLFLVVISMKNILVDLHYKTHYFYFTSARRRIDYFLARLIINGTMGILFALGGVGLLAINWSLNGLAFGAVDAALLIGEYLLFAVFFTSVFFLITLFYQNVMNLAIVFLVLYLIVPSMFGAMMQIPNLPGWVYKTLELIPFYSVPMYVPTVDMSLMQGLISVGFVLAVCLFIVFKFPKVDY</sequence>
<evidence type="ECO:0000256" key="1">
    <source>
        <dbReference type="SAM" id="Phobius"/>
    </source>
</evidence>
<accession>A0A365K3Y8</accession>
<feature type="transmembrane region" description="Helical" evidence="1">
    <location>
        <begin position="213"/>
        <end position="232"/>
    </location>
</feature>
<feature type="transmembrane region" description="Helical" evidence="1">
    <location>
        <begin position="131"/>
        <end position="155"/>
    </location>
</feature>
<dbReference type="AlphaFoldDB" id="A0A365K3Y8"/>
<gene>
    <name evidence="2" type="ORF">DP119_11000</name>
</gene>
<proteinExistence type="predicted"/>
<feature type="transmembrane region" description="Helical" evidence="1">
    <location>
        <begin position="93"/>
        <end position="119"/>
    </location>
</feature>
<keyword evidence="1" id="KW-0472">Membrane</keyword>
<dbReference type="Proteomes" id="UP000251869">
    <property type="component" value="Unassembled WGS sequence"/>
</dbReference>
<keyword evidence="1" id="KW-1133">Transmembrane helix</keyword>
<keyword evidence="1" id="KW-0812">Transmembrane</keyword>